<protein>
    <submittedName>
        <fullName evidence="1">Uncharacterized protein</fullName>
    </submittedName>
</protein>
<name>A0ABN3IGX6_9ACTN</name>
<evidence type="ECO:0000313" key="1">
    <source>
        <dbReference type="EMBL" id="GAA2402976.1"/>
    </source>
</evidence>
<dbReference type="Proteomes" id="UP001501231">
    <property type="component" value="Unassembled WGS sequence"/>
</dbReference>
<evidence type="ECO:0000313" key="2">
    <source>
        <dbReference type="Proteomes" id="UP001501231"/>
    </source>
</evidence>
<organism evidence="1 2">
    <name type="scientific">Actinomadura vinacea</name>
    <dbReference type="NCBI Taxonomy" id="115336"/>
    <lineage>
        <taxon>Bacteria</taxon>
        <taxon>Bacillati</taxon>
        <taxon>Actinomycetota</taxon>
        <taxon>Actinomycetes</taxon>
        <taxon>Streptosporangiales</taxon>
        <taxon>Thermomonosporaceae</taxon>
        <taxon>Actinomadura</taxon>
    </lineage>
</organism>
<gene>
    <name evidence="1" type="ORF">GCM10010191_08150</name>
</gene>
<dbReference type="EMBL" id="BAAARW010000002">
    <property type="protein sequence ID" value="GAA2402976.1"/>
    <property type="molecule type" value="Genomic_DNA"/>
</dbReference>
<keyword evidence="2" id="KW-1185">Reference proteome</keyword>
<dbReference type="RefSeq" id="WP_344587040.1">
    <property type="nucleotide sequence ID" value="NZ_BAAARW010000002.1"/>
</dbReference>
<accession>A0ABN3IGX6</accession>
<sequence>MSATWEVPVRGPHRPRPIRFLELHESAGWRLKVYGIASEGGRPPAELVEAALKAVPDVLPAPAARRGGPGSDRYGLGFVVVHSAADFSFVLYDWWAGENEIHQRLHSGPLDTPSDLAPHPTPAVFCVWEGAVVDHERRAWLRHVLARPDGPDVAGYLGDRFEGDL</sequence>
<comment type="caution">
    <text evidence="1">The sequence shown here is derived from an EMBL/GenBank/DDBJ whole genome shotgun (WGS) entry which is preliminary data.</text>
</comment>
<proteinExistence type="predicted"/>
<reference evidence="1 2" key="1">
    <citation type="journal article" date="2019" name="Int. J. Syst. Evol. Microbiol.">
        <title>The Global Catalogue of Microorganisms (GCM) 10K type strain sequencing project: providing services to taxonomists for standard genome sequencing and annotation.</title>
        <authorList>
            <consortium name="The Broad Institute Genomics Platform"/>
            <consortium name="The Broad Institute Genome Sequencing Center for Infectious Disease"/>
            <person name="Wu L."/>
            <person name="Ma J."/>
        </authorList>
    </citation>
    <scope>NUCLEOTIDE SEQUENCE [LARGE SCALE GENOMIC DNA]</scope>
    <source>
        <strain evidence="1 2">JCM 3325</strain>
    </source>
</reference>